<dbReference type="PROSITE" id="PS50113">
    <property type="entry name" value="PAC"/>
    <property type="match status" value="1"/>
</dbReference>
<dbReference type="PROSITE" id="PS50883">
    <property type="entry name" value="EAL"/>
    <property type="match status" value="1"/>
</dbReference>
<dbReference type="InterPro" id="IPR035965">
    <property type="entry name" value="PAS-like_dom_sf"/>
</dbReference>
<dbReference type="SMART" id="SM00086">
    <property type="entry name" value="PAC"/>
    <property type="match status" value="1"/>
</dbReference>
<feature type="transmembrane region" description="Helical" evidence="1">
    <location>
        <begin position="357"/>
        <end position="377"/>
    </location>
</feature>
<keyword evidence="8" id="KW-1185">Reference proteome</keyword>
<evidence type="ECO:0000259" key="5">
    <source>
        <dbReference type="PROSITE" id="PS50883"/>
    </source>
</evidence>
<dbReference type="InterPro" id="IPR013655">
    <property type="entry name" value="PAS_fold_3"/>
</dbReference>
<proteinExistence type="predicted"/>
<dbReference type="Proteomes" id="UP000186406">
    <property type="component" value="Unassembled WGS sequence"/>
</dbReference>
<sequence length="973" mass="105410">MLHRILFFLVALTGMVVGFEAHAVDAVTIPIDAEAVNLGASVTYLPGPADRVAVPTAPGPDGIVRRIEVRSVDGKPAHWAVIALSNTSDQQIDRLLTVPFYNPAMTGLLWPDLGERHITAITPSQGFAPERIPSNDADVFQITLDPGTVVTLVFEITTPQLPRLTLWQPDAYTASVNAYSLFKGIVLGISGLLALVLTIVFVVKGTAMFPATAALAWAVLYYISVDFYFIDEILNVNLSESHLYRASGEVFLSFSLFVFLYAYLNLGRWHIRYSHAAIGLVVLLLGLFGVAVVDAQLAAGIARLALAAIGAFGFILILYLSFRGYDRAVMLIPTWALLLAWMAGAGMTLTGMIDNTIAQPALSGGLVLIVLLIGFTVMQHAFAGGSVVQQEVGDVERAALALTGCGDPVWDWDVARDVIYTGAAAEDMLGLDPGALQGAALEWLSVLHPQDADRFRLVLDAVVEQRRGRIFEVFRLRGADGRFSWFQLRARPVVGADGEVIRCIGTLRDVTDAKISEERLLHDAVRDNLTGLPNREICRDRLETALVRAGAEAGPRPIVVTVGIDRFQSINETYGVSVGDSVLLTVARRLQRLLEPVDTLARVGGDSFVVIVLSEREAGRVSAMADDMRREIRTPVIFGPDEVNLTASIGIAVADPGEQGASDLLRDSELAMVHAKRLGGDRTATFTPVLRRLASELSSLENDFGRALESDEIKVEYLPVLRLGERRLAGFELIARWEHPRRGRIDPTATMEIAERAGMSHELSVFIAERAARLAAEWDEIIPRVADRPLFSWVNLPKAGILTQGLVNEIKTVMARVEVPEGALFMAVTQAAVSDNPELSQTVLHRLREAGISLALNDVSSDWTAVGVLHRIPFDALRTRLPRSQIKTELDLGLIKTTAALAHGLGAELLVTGLELESDVAKLVGIGCDFASGKLFGPPLNADGARRFASRLHNMPAEKGRVIKGPPKASAAE</sequence>
<evidence type="ECO:0000259" key="3">
    <source>
        <dbReference type="PROSITE" id="PS50112"/>
    </source>
</evidence>
<dbReference type="PANTHER" id="PTHR44757">
    <property type="entry name" value="DIGUANYLATE CYCLASE DGCP"/>
    <property type="match status" value="1"/>
</dbReference>
<keyword evidence="2" id="KW-0732">Signal</keyword>
<evidence type="ECO:0000259" key="4">
    <source>
        <dbReference type="PROSITE" id="PS50113"/>
    </source>
</evidence>
<dbReference type="PROSITE" id="PS50112">
    <property type="entry name" value="PAS"/>
    <property type="match status" value="1"/>
</dbReference>
<organism evidence="7 8">
    <name type="scientific">Pseudoxanthobacter soli DSM 19599</name>
    <dbReference type="NCBI Taxonomy" id="1123029"/>
    <lineage>
        <taxon>Bacteria</taxon>
        <taxon>Pseudomonadati</taxon>
        <taxon>Pseudomonadota</taxon>
        <taxon>Alphaproteobacteria</taxon>
        <taxon>Hyphomicrobiales</taxon>
        <taxon>Segnochrobactraceae</taxon>
        <taxon>Pseudoxanthobacter</taxon>
    </lineage>
</organism>
<gene>
    <name evidence="7" type="ORF">SAMN02745172_00153</name>
</gene>
<dbReference type="InterPro" id="IPR001633">
    <property type="entry name" value="EAL_dom"/>
</dbReference>
<dbReference type="InterPro" id="IPR001610">
    <property type="entry name" value="PAC"/>
</dbReference>
<dbReference type="SMART" id="SM00052">
    <property type="entry name" value="EAL"/>
    <property type="match status" value="1"/>
</dbReference>
<protein>
    <submittedName>
        <fullName evidence="7">PAS domain S-box-containing protein/diguanylate cyclase (GGDEF) domain-containing protein</fullName>
    </submittedName>
</protein>
<dbReference type="STRING" id="1123029.SAMN02745172_00153"/>
<dbReference type="SUPFAM" id="SSF55785">
    <property type="entry name" value="PYP-like sensor domain (PAS domain)"/>
    <property type="match status" value="1"/>
</dbReference>
<dbReference type="EMBL" id="FRXO01000001">
    <property type="protein sequence ID" value="SHO60038.1"/>
    <property type="molecule type" value="Genomic_DNA"/>
</dbReference>
<evidence type="ECO:0000259" key="6">
    <source>
        <dbReference type="PROSITE" id="PS50887"/>
    </source>
</evidence>
<keyword evidence="1" id="KW-1133">Transmembrane helix</keyword>
<dbReference type="CDD" id="cd00130">
    <property type="entry name" value="PAS"/>
    <property type="match status" value="1"/>
</dbReference>
<dbReference type="Pfam" id="PF08447">
    <property type="entry name" value="PAS_3"/>
    <property type="match status" value="1"/>
</dbReference>
<dbReference type="Pfam" id="PF00990">
    <property type="entry name" value="GGDEF"/>
    <property type="match status" value="1"/>
</dbReference>
<keyword evidence="1" id="KW-0812">Transmembrane</keyword>
<feature type="transmembrane region" description="Helical" evidence="1">
    <location>
        <begin position="242"/>
        <end position="264"/>
    </location>
</feature>
<dbReference type="Gene3D" id="3.30.450.20">
    <property type="entry name" value="PAS domain"/>
    <property type="match status" value="1"/>
</dbReference>
<dbReference type="CDD" id="cd01948">
    <property type="entry name" value="EAL"/>
    <property type="match status" value="1"/>
</dbReference>
<dbReference type="CDD" id="cd01949">
    <property type="entry name" value="GGDEF"/>
    <property type="match status" value="1"/>
</dbReference>
<dbReference type="PANTHER" id="PTHR44757:SF2">
    <property type="entry name" value="BIOFILM ARCHITECTURE MAINTENANCE PROTEIN MBAA"/>
    <property type="match status" value="1"/>
</dbReference>
<evidence type="ECO:0000313" key="8">
    <source>
        <dbReference type="Proteomes" id="UP000186406"/>
    </source>
</evidence>
<dbReference type="InterPro" id="IPR000700">
    <property type="entry name" value="PAS-assoc_C"/>
</dbReference>
<evidence type="ECO:0000256" key="1">
    <source>
        <dbReference type="SAM" id="Phobius"/>
    </source>
</evidence>
<dbReference type="Gene3D" id="3.30.70.270">
    <property type="match status" value="1"/>
</dbReference>
<reference evidence="7 8" key="1">
    <citation type="submission" date="2016-12" db="EMBL/GenBank/DDBJ databases">
        <authorList>
            <person name="Song W.-J."/>
            <person name="Kurnit D.M."/>
        </authorList>
    </citation>
    <scope>NUCLEOTIDE SEQUENCE [LARGE SCALE GENOMIC DNA]</scope>
    <source>
        <strain evidence="7 8">DSM 19599</strain>
    </source>
</reference>
<feature type="transmembrane region" description="Helical" evidence="1">
    <location>
        <begin position="209"/>
        <end position="230"/>
    </location>
</feature>
<dbReference type="PROSITE" id="PS50887">
    <property type="entry name" value="GGDEF"/>
    <property type="match status" value="1"/>
</dbReference>
<dbReference type="InterPro" id="IPR000160">
    <property type="entry name" value="GGDEF_dom"/>
</dbReference>
<dbReference type="NCBIfam" id="TIGR00254">
    <property type="entry name" value="GGDEF"/>
    <property type="match status" value="1"/>
</dbReference>
<evidence type="ECO:0000313" key="7">
    <source>
        <dbReference type="EMBL" id="SHO60038.1"/>
    </source>
</evidence>
<feature type="domain" description="PAS" evidence="3">
    <location>
        <begin position="407"/>
        <end position="466"/>
    </location>
</feature>
<feature type="signal peptide" evidence="2">
    <location>
        <begin position="1"/>
        <end position="23"/>
    </location>
</feature>
<dbReference type="SUPFAM" id="SSF141868">
    <property type="entry name" value="EAL domain-like"/>
    <property type="match status" value="1"/>
</dbReference>
<feature type="domain" description="PAC" evidence="4">
    <location>
        <begin position="469"/>
        <end position="522"/>
    </location>
</feature>
<accession>A0A1M7Z519</accession>
<dbReference type="InterPro" id="IPR000014">
    <property type="entry name" value="PAS"/>
</dbReference>
<dbReference type="SUPFAM" id="SSF55073">
    <property type="entry name" value="Nucleotide cyclase"/>
    <property type="match status" value="1"/>
</dbReference>
<feature type="transmembrane region" description="Helical" evidence="1">
    <location>
        <begin position="276"/>
        <end position="295"/>
    </location>
</feature>
<dbReference type="InterPro" id="IPR043128">
    <property type="entry name" value="Rev_trsase/Diguanyl_cyclase"/>
</dbReference>
<dbReference type="RefSeq" id="WP_244530721.1">
    <property type="nucleotide sequence ID" value="NZ_FRXO01000001.1"/>
</dbReference>
<feature type="transmembrane region" description="Helical" evidence="1">
    <location>
        <begin position="181"/>
        <end position="202"/>
    </location>
</feature>
<dbReference type="Pfam" id="PF00563">
    <property type="entry name" value="EAL"/>
    <property type="match status" value="1"/>
</dbReference>
<dbReference type="Gene3D" id="3.20.20.450">
    <property type="entry name" value="EAL domain"/>
    <property type="match status" value="1"/>
</dbReference>
<dbReference type="NCBIfam" id="TIGR00229">
    <property type="entry name" value="sensory_box"/>
    <property type="match status" value="1"/>
</dbReference>
<dbReference type="AlphaFoldDB" id="A0A1M7Z519"/>
<feature type="transmembrane region" description="Helical" evidence="1">
    <location>
        <begin position="301"/>
        <end position="322"/>
    </location>
</feature>
<keyword evidence="1" id="KW-0472">Membrane</keyword>
<dbReference type="SMART" id="SM00267">
    <property type="entry name" value="GGDEF"/>
    <property type="match status" value="1"/>
</dbReference>
<feature type="domain" description="GGDEF" evidence="6">
    <location>
        <begin position="555"/>
        <end position="688"/>
    </location>
</feature>
<dbReference type="InterPro" id="IPR035919">
    <property type="entry name" value="EAL_sf"/>
</dbReference>
<dbReference type="InterPro" id="IPR052155">
    <property type="entry name" value="Biofilm_reg_signaling"/>
</dbReference>
<feature type="domain" description="EAL" evidence="5">
    <location>
        <begin position="697"/>
        <end position="953"/>
    </location>
</feature>
<dbReference type="InterPro" id="IPR029787">
    <property type="entry name" value="Nucleotide_cyclase"/>
</dbReference>
<name>A0A1M7Z519_9HYPH</name>
<dbReference type="SMART" id="SM00091">
    <property type="entry name" value="PAS"/>
    <property type="match status" value="1"/>
</dbReference>
<feature type="chain" id="PRO_5012025924" evidence="2">
    <location>
        <begin position="24"/>
        <end position="973"/>
    </location>
</feature>
<evidence type="ECO:0000256" key="2">
    <source>
        <dbReference type="SAM" id="SignalP"/>
    </source>
</evidence>
<feature type="transmembrane region" description="Helical" evidence="1">
    <location>
        <begin position="329"/>
        <end position="351"/>
    </location>
</feature>